<evidence type="ECO:0000256" key="7">
    <source>
        <dbReference type="PIRSR" id="PIRSR005902-1"/>
    </source>
</evidence>
<name>A0A4P9VW96_9GAMM</name>
<dbReference type="GO" id="GO:0004527">
    <property type="term" value="F:exonuclease activity"/>
    <property type="evidence" value="ECO:0007669"/>
    <property type="project" value="UniProtKB-KW"/>
</dbReference>
<keyword evidence="3 7" id="KW-0479">Metal-binding</keyword>
<keyword evidence="2" id="KW-0540">Nuclease</keyword>
<dbReference type="FunFam" id="3.20.20.140:FF:000018">
    <property type="entry name" value="3'-5' ssDNA/RNA exonuclease TatD"/>
    <property type="match status" value="1"/>
</dbReference>
<keyword evidence="1" id="KW-0963">Cytoplasm</keyword>
<feature type="binding site" evidence="7">
    <location>
        <position position="128"/>
    </location>
    <ligand>
        <name>a divalent metal cation</name>
        <dbReference type="ChEBI" id="CHEBI:60240"/>
        <label>2</label>
    </ligand>
</feature>
<keyword evidence="6" id="KW-0460">Magnesium</keyword>
<organism evidence="8 9">
    <name type="scientific">Zooshikella ganghwensis</name>
    <dbReference type="NCBI Taxonomy" id="202772"/>
    <lineage>
        <taxon>Bacteria</taxon>
        <taxon>Pseudomonadati</taxon>
        <taxon>Pseudomonadota</taxon>
        <taxon>Gammaproteobacteria</taxon>
        <taxon>Oceanospirillales</taxon>
        <taxon>Zooshikellaceae</taxon>
        <taxon>Zooshikella</taxon>
    </lineage>
</organism>
<keyword evidence="4 8" id="KW-0378">Hydrolase</keyword>
<dbReference type="SUPFAM" id="SSF51556">
    <property type="entry name" value="Metallo-dependent hydrolases"/>
    <property type="match status" value="1"/>
</dbReference>
<dbReference type="InterPro" id="IPR018228">
    <property type="entry name" value="DNase_TatD-rel_CS"/>
</dbReference>
<dbReference type="Gene3D" id="3.20.20.140">
    <property type="entry name" value="Metal-dependent hydrolases"/>
    <property type="match status" value="1"/>
</dbReference>
<evidence type="ECO:0000256" key="4">
    <source>
        <dbReference type="ARBA" id="ARBA00022801"/>
    </source>
</evidence>
<evidence type="ECO:0000256" key="2">
    <source>
        <dbReference type="ARBA" id="ARBA00022722"/>
    </source>
</evidence>
<dbReference type="InterPro" id="IPR050891">
    <property type="entry name" value="TatD-type_Hydrolase"/>
</dbReference>
<feature type="binding site" evidence="7">
    <location>
        <position position="153"/>
    </location>
    <ligand>
        <name>a divalent metal cation</name>
        <dbReference type="ChEBI" id="CHEBI:60240"/>
        <label>2</label>
    </ligand>
</feature>
<evidence type="ECO:0000256" key="6">
    <source>
        <dbReference type="ARBA" id="ARBA00022842"/>
    </source>
</evidence>
<accession>A0A4P9VW96</accession>
<dbReference type="GO" id="GO:0046872">
    <property type="term" value="F:metal ion binding"/>
    <property type="evidence" value="ECO:0007669"/>
    <property type="project" value="UniProtKB-KW"/>
</dbReference>
<gene>
    <name evidence="8" type="ORF">B9G39_08250</name>
</gene>
<evidence type="ECO:0000256" key="1">
    <source>
        <dbReference type="ARBA" id="ARBA00022490"/>
    </source>
</evidence>
<reference evidence="8 9" key="1">
    <citation type="submission" date="2017-04" db="EMBL/GenBank/DDBJ databases">
        <title>Draft genome sequence of Zooshikella ganghwensis VG4 isolated from Red Sea sediments.</title>
        <authorList>
            <person name="Rehman Z."/>
            <person name="Alam I."/>
            <person name="Kamau A."/>
            <person name="Bajic V."/>
            <person name="Leiknes T."/>
        </authorList>
    </citation>
    <scope>NUCLEOTIDE SEQUENCE [LARGE SCALE GENOMIC DNA]</scope>
    <source>
        <strain evidence="8 9">VG4</strain>
    </source>
</reference>
<sequence>MIDIGVNLADKSFNNDREDVLSRAKQAGVNTLIITGTSVHGSEKALELANQYDDVCFATVGIHPHDAKQANAQSMDQLRSLAMDKKAVALGEMGLDFNRDFSPRPQQEKVFIQQLELACELKLPVFLHERDADQRMQAILKDYRDYLTNAVIHCFTGHKQALYNYLDLDLHIGLTGWICDERRGQHLLELIPSIPSNRLMVETDAPYLLPRTLSPKPKSRRNEPAFLPEVIKAIADCQHVGYQIIANQTRHVAESFFQLPTAH</sequence>
<dbReference type="InterPro" id="IPR001130">
    <property type="entry name" value="TatD-like"/>
</dbReference>
<proteinExistence type="predicted"/>
<evidence type="ECO:0000256" key="5">
    <source>
        <dbReference type="ARBA" id="ARBA00022839"/>
    </source>
</evidence>
<feature type="binding site" evidence="7">
    <location>
        <position position="92"/>
    </location>
    <ligand>
        <name>a divalent metal cation</name>
        <dbReference type="ChEBI" id="CHEBI:60240"/>
        <label>1</label>
    </ligand>
</feature>
<keyword evidence="5" id="KW-0269">Exonuclease</keyword>
<keyword evidence="9" id="KW-1185">Reference proteome</keyword>
<protein>
    <submittedName>
        <fullName evidence="8">Hydrolase TatD</fullName>
    </submittedName>
</protein>
<evidence type="ECO:0000256" key="3">
    <source>
        <dbReference type="ARBA" id="ARBA00022723"/>
    </source>
</evidence>
<dbReference type="InterPro" id="IPR032466">
    <property type="entry name" value="Metal_Hydrolase"/>
</dbReference>
<dbReference type="AlphaFoldDB" id="A0A4P9VW96"/>
<dbReference type="PROSITE" id="PS01091">
    <property type="entry name" value="TATD_3"/>
    <property type="match status" value="1"/>
</dbReference>
<dbReference type="PANTHER" id="PTHR10060:SF15">
    <property type="entry name" value="DEOXYRIBONUCLEASE TATDN1"/>
    <property type="match status" value="1"/>
</dbReference>
<evidence type="ECO:0000313" key="9">
    <source>
        <dbReference type="Proteomes" id="UP000257039"/>
    </source>
</evidence>
<feature type="binding site" evidence="7">
    <location>
        <position position="204"/>
    </location>
    <ligand>
        <name>a divalent metal cation</name>
        <dbReference type="ChEBI" id="CHEBI:60240"/>
        <label>1</label>
    </ligand>
</feature>
<evidence type="ECO:0000313" key="8">
    <source>
        <dbReference type="EMBL" id="RDH46684.1"/>
    </source>
</evidence>
<comment type="caution">
    <text evidence="8">The sequence shown here is derived from an EMBL/GenBank/DDBJ whole genome shotgun (WGS) entry which is preliminary data.</text>
</comment>
<dbReference type="Pfam" id="PF01026">
    <property type="entry name" value="TatD_DNase"/>
    <property type="match status" value="1"/>
</dbReference>
<dbReference type="Proteomes" id="UP000257039">
    <property type="component" value="Unassembled WGS sequence"/>
</dbReference>
<dbReference type="PIRSF" id="PIRSF005902">
    <property type="entry name" value="DNase_TatD"/>
    <property type="match status" value="1"/>
</dbReference>
<dbReference type="CDD" id="cd01310">
    <property type="entry name" value="TatD_DNAse"/>
    <property type="match status" value="1"/>
</dbReference>
<dbReference type="EMBL" id="NDXW01000001">
    <property type="protein sequence ID" value="RDH46684.1"/>
    <property type="molecule type" value="Genomic_DNA"/>
</dbReference>
<dbReference type="PANTHER" id="PTHR10060">
    <property type="entry name" value="TATD FAMILY DEOXYRIBONUCLEASE"/>
    <property type="match status" value="1"/>
</dbReference>